<evidence type="ECO:0000256" key="1">
    <source>
        <dbReference type="SAM" id="SignalP"/>
    </source>
</evidence>
<protein>
    <submittedName>
        <fullName evidence="2">DUF3617 family protein</fullName>
    </submittedName>
</protein>
<gene>
    <name evidence="2" type="ORF">FPZ24_03890</name>
</gene>
<dbReference type="PROSITE" id="PS51257">
    <property type="entry name" value="PROKAR_LIPOPROTEIN"/>
    <property type="match status" value="1"/>
</dbReference>
<keyword evidence="3" id="KW-1185">Reference proteome</keyword>
<dbReference type="Pfam" id="PF12276">
    <property type="entry name" value="DUF3617"/>
    <property type="match status" value="1"/>
</dbReference>
<feature type="chain" id="PRO_5022736092" evidence="1">
    <location>
        <begin position="25"/>
        <end position="183"/>
    </location>
</feature>
<dbReference type="EMBL" id="CP042306">
    <property type="protein sequence ID" value="QDZ06724.1"/>
    <property type="molecule type" value="Genomic_DNA"/>
</dbReference>
<organism evidence="2 3">
    <name type="scientific">Sphingomonas panacisoli</name>
    <dbReference type="NCBI Taxonomy" id="1813879"/>
    <lineage>
        <taxon>Bacteria</taxon>
        <taxon>Pseudomonadati</taxon>
        <taxon>Pseudomonadota</taxon>
        <taxon>Alphaproteobacteria</taxon>
        <taxon>Sphingomonadales</taxon>
        <taxon>Sphingomonadaceae</taxon>
        <taxon>Sphingomonas</taxon>
    </lineage>
</organism>
<accession>A0A5B8LGE2</accession>
<feature type="signal peptide" evidence="1">
    <location>
        <begin position="1"/>
        <end position="24"/>
    </location>
</feature>
<dbReference type="OrthoDB" id="7559893at2"/>
<dbReference type="InterPro" id="IPR022061">
    <property type="entry name" value="DUF3617"/>
</dbReference>
<proteinExistence type="predicted"/>
<dbReference type="Proteomes" id="UP000315673">
    <property type="component" value="Chromosome"/>
</dbReference>
<reference evidence="2 3" key="1">
    <citation type="submission" date="2019-07" db="EMBL/GenBank/DDBJ databases">
        <title>Full genome sequence of Sphingomonas sp. 4R-6-7(HKS19).</title>
        <authorList>
            <person name="Im W.-T."/>
        </authorList>
    </citation>
    <scope>NUCLEOTIDE SEQUENCE [LARGE SCALE GENOMIC DNA]</scope>
    <source>
        <strain evidence="2 3">HKS19</strain>
    </source>
</reference>
<keyword evidence="1" id="KW-0732">Signal</keyword>
<dbReference type="AlphaFoldDB" id="A0A5B8LGE2"/>
<sequence length="183" mass="19170">MPRDRRQGVTMHKTILAVSVAALALTACGKSGPPPKRQPGSWSQTFEVKRVEGANADQNKAALDQLFGVMNATTVCVTPEWAAKEDPTANLEKMGGGGGTCTFDKKSVAGGVLDVAGTCKDATGKTAKITASGTLGATDQDMDMTVEAYDNFGAKQGLMEMRIHSVRRGECTAKDKVPGMTGM</sequence>
<evidence type="ECO:0000313" key="2">
    <source>
        <dbReference type="EMBL" id="QDZ06724.1"/>
    </source>
</evidence>
<name>A0A5B8LGE2_9SPHN</name>
<dbReference type="KEGG" id="spai:FPZ24_03890"/>
<evidence type="ECO:0000313" key="3">
    <source>
        <dbReference type="Proteomes" id="UP000315673"/>
    </source>
</evidence>